<protein>
    <submittedName>
        <fullName evidence="1">Uncharacterized protein</fullName>
    </submittedName>
</protein>
<comment type="caution">
    <text evidence="1">The sequence shown here is derived from an EMBL/GenBank/DDBJ whole genome shotgun (WGS) entry which is preliminary data.</text>
</comment>
<keyword evidence="2" id="KW-1185">Reference proteome</keyword>
<reference evidence="1 2" key="1">
    <citation type="submission" date="2020-03" db="EMBL/GenBank/DDBJ databases">
        <title>Sequencing the genomes of 1000 actinobacteria strains.</title>
        <authorList>
            <person name="Klenk H.-P."/>
        </authorList>
    </citation>
    <scope>NUCLEOTIDE SEQUENCE [LARGE SCALE GENOMIC DNA]</scope>
    <source>
        <strain evidence="1 2">DSM 45490</strain>
    </source>
</reference>
<accession>A0A7X5V543</accession>
<dbReference type="RefSeq" id="WP_167203176.1">
    <property type="nucleotide sequence ID" value="NZ_JAASRO010000001.1"/>
</dbReference>
<dbReference type="AlphaFoldDB" id="A0A7X5V543"/>
<organism evidence="1 2">
    <name type="scientific">Kribbella shirazensis</name>
    <dbReference type="NCBI Taxonomy" id="1105143"/>
    <lineage>
        <taxon>Bacteria</taxon>
        <taxon>Bacillati</taxon>
        <taxon>Actinomycetota</taxon>
        <taxon>Actinomycetes</taxon>
        <taxon>Propionibacteriales</taxon>
        <taxon>Kribbellaceae</taxon>
        <taxon>Kribbella</taxon>
    </lineage>
</organism>
<dbReference type="EMBL" id="JAASRO010000001">
    <property type="protein sequence ID" value="NIK54346.1"/>
    <property type="molecule type" value="Genomic_DNA"/>
</dbReference>
<name>A0A7X5V543_9ACTN</name>
<sequence length="165" mass="17451">MTTPQTYQIEVSYHQFLLAPFGVENPVIDPSGPVGPLLALDPRVPGALIILTGGTDAPVNVTVHIECEPLPDLAVAAEGWDVGEQAAIPIEGDMYLVPLMGGGPTPLIYTPTTPGLHLIRVLARGRRTHHDGITDGPNEDYDITITPITTDPGRQSAAGDGLYLN</sequence>
<dbReference type="Proteomes" id="UP000555407">
    <property type="component" value="Unassembled WGS sequence"/>
</dbReference>
<evidence type="ECO:0000313" key="1">
    <source>
        <dbReference type="EMBL" id="NIK54346.1"/>
    </source>
</evidence>
<proteinExistence type="predicted"/>
<gene>
    <name evidence="1" type="ORF">BJY22_000063</name>
</gene>
<evidence type="ECO:0000313" key="2">
    <source>
        <dbReference type="Proteomes" id="UP000555407"/>
    </source>
</evidence>